<feature type="signal peptide" evidence="3">
    <location>
        <begin position="1"/>
        <end position="27"/>
    </location>
</feature>
<evidence type="ECO:0000259" key="4">
    <source>
        <dbReference type="Pfam" id="PF00135"/>
    </source>
</evidence>
<feature type="chain" id="PRO_5025712110" description="Carboxylic ester hydrolase" evidence="3">
    <location>
        <begin position="28"/>
        <end position="528"/>
    </location>
</feature>
<dbReference type="InterPro" id="IPR019826">
    <property type="entry name" value="Carboxylesterase_B_AS"/>
</dbReference>
<dbReference type="SUPFAM" id="SSF53474">
    <property type="entry name" value="alpha/beta-Hydrolases"/>
    <property type="match status" value="1"/>
</dbReference>
<evidence type="ECO:0000256" key="3">
    <source>
        <dbReference type="RuleBase" id="RU361235"/>
    </source>
</evidence>
<dbReference type="InterPro" id="IPR050309">
    <property type="entry name" value="Type-B_Carboxylest/Lipase"/>
</dbReference>
<evidence type="ECO:0000256" key="2">
    <source>
        <dbReference type="ARBA" id="ARBA00022801"/>
    </source>
</evidence>
<organism evidence="5 6">
    <name type="scientific">Lophium mytilinum</name>
    <dbReference type="NCBI Taxonomy" id="390894"/>
    <lineage>
        <taxon>Eukaryota</taxon>
        <taxon>Fungi</taxon>
        <taxon>Dikarya</taxon>
        <taxon>Ascomycota</taxon>
        <taxon>Pezizomycotina</taxon>
        <taxon>Dothideomycetes</taxon>
        <taxon>Pleosporomycetidae</taxon>
        <taxon>Mytilinidiales</taxon>
        <taxon>Mytilinidiaceae</taxon>
        <taxon>Lophium</taxon>
    </lineage>
</organism>
<gene>
    <name evidence="5" type="ORF">BU16DRAFT_356804</name>
</gene>
<dbReference type="Pfam" id="PF00135">
    <property type="entry name" value="COesterase"/>
    <property type="match status" value="1"/>
</dbReference>
<dbReference type="InterPro" id="IPR029058">
    <property type="entry name" value="AB_hydrolase_fold"/>
</dbReference>
<reference evidence="5" key="1">
    <citation type="journal article" date="2020" name="Stud. Mycol.">
        <title>101 Dothideomycetes genomes: a test case for predicting lifestyles and emergence of pathogens.</title>
        <authorList>
            <person name="Haridas S."/>
            <person name="Albert R."/>
            <person name="Binder M."/>
            <person name="Bloem J."/>
            <person name="Labutti K."/>
            <person name="Salamov A."/>
            <person name="Andreopoulos B."/>
            <person name="Baker S."/>
            <person name="Barry K."/>
            <person name="Bills G."/>
            <person name="Bluhm B."/>
            <person name="Cannon C."/>
            <person name="Castanera R."/>
            <person name="Culley D."/>
            <person name="Daum C."/>
            <person name="Ezra D."/>
            <person name="Gonzalez J."/>
            <person name="Henrissat B."/>
            <person name="Kuo A."/>
            <person name="Liang C."/>
            <person name="Lipzen A."/>
            <person name="Lutzoni F."/>
            <person name="Magnuson J."/>
            <person name="Mondo S."/>
            <person name="Nolan M."/>
            <person name="Ohm R."/>
            <person name="Pangilinan J."/>
            <person name="Park H.-J."/>
            <person name="Ramirez L."/>
            <person name="Alfaro M."/>
            <person name="Sun H."/>
            <person name="Tritt A."/>
            <person name="Yoshinaga Y."/>
            <person name="Zwiers L.-H."/>
            <person name="Turgeon B."/>
            <person name="Goodwin S."/>
            <person name="Spatafora J."/>
            <person name="Crous P."/>
            <person name="Grigoriev I."/>
        </authorList>
    </citation>
    <scope>NUCLEOTIDE SEQUENCE</scope>
    <source>
        <strain evidence="5">CBS 269.34</strain>
    </source>
</reference>
<dbReference type="Gene3D" id="3.40.50.1820">
    <property type="entry name" value="alpha/beta hydrolase"/>
    <property type="match status" value="1"/>
</dbReference>
<evidence type="ECO:0000313" key="6">
    <source>
        <dbReference type="Proteomes" id="UP000799750"/>
    </source>
</evidence>
<dbReference type="EMBL" id="MU004188">
    <property type="protein sequence ID" value="KAF2495796.1"/>
    <property type="molecule type" value="Genomic_DNA"/>
</dbReference>
<evidence type="ECO:0000313" key="5">
    <source>
        <dbReference type="EMBL" id="KAF2495796.1"/>
    </source>
</evidence>
<dbReference type="InterPro" id="IPR002018">
    <property type="entry name" value="CarbesteraseB"/>
</dbReference>
<dbReference type="PANTHER" id="PTHR11559">
    <property type="entry name" value="CARBOXYLESTERASE"/>
    <property type="match status" value="1"/>
</dbReference>
<dbReference type="EC" id="3.1.1.-" evidence="3"/>
<comment type="similarity">
    <text evidence="1 3">Belongs to the type-B carboxylesterase/lipase family.</text>
</comment>
<dbReference type="Proteomes" id="UP000799750">
    <property type="component" value="Unassembled WGS sequence"/>
</dbReference>
<dbReference type="PROSITE" id="PS00122">
    <property type="entry name" value="CARBOXYLESTERASE_B_1"/>
    <property type="match status" value="1"/>
</dbReference>
<keyword evidence="6" id="KW-1185">Reference proteome</keyword>
<protein>
    <recommendedName>
        <fullName evidence="3">Carboxylic ester hydrolase</fullName>
        <ecNumber evidence="3">3.1.1.-</ecNumber>
    </recommendedName>
</protein>
<keyword evidence="3" id="KW-0732">Signal</keyword>
<name>A0A6A6QUD0_9PEZI</name>
<feature type="domain" description="Carboxylesterase type B" evidence="4">
    <location>
        <begin position="43"/>
        <end position="503"/>
    </location>
</feature>
<proteinExistence type="inferred from homology"/>
<dbReference type="OrthoDB" id="408631at2759"/>
<accession>A0A6A6QUD0</accession>
<dbReference type="GO" id="GO:0016787">
    <property type="term" value="F:hydrolase activity"/>
    <property type="evidence" value="ECO:0007669"/>
    <property type="project" value="UniProtKB-KW"/>
</dbReference>
<dbReference type="AlphaFoldDB" id="A0A6A6QUD0"/>
<keyword evidence="2 3" id="KW-0378">Hydrolase</keyword>
<evidence type="ECO:0000256" key="1">
    <source>
        <dbReference type="ARBA" id="ARBA00005964"/>
    </source>
</evidence>
<sequence length="528" mass="56548">MMRPQAASLVGSLSLLLTLSNVRRASCLPTVDLGYSVNQATINATGDYYTFSNIRFAEPPLGDLRFEAPIAPRTTDRTVNNGSVGFICPQAYPAWILAAEGLSGPPPPSPSENEDCLFLDVAVPQAVFNGTQKGAAVLVWVYGGGYTLGTKAGSPAGLIARSEQATGQGIVYVAMNYRLGLFGWLSGSTYQSQNGTANAGLYDQRLAFDWVQKYIHLFGGDPNRVTVIGESAGGGSIEHQITAYGGSKGKVPFQQAILQSPGFAPIPNNDQEDPLFHKVLNASDVSTLQQLRDLSSTQLQAVNRNITAGSQYGLFTFGPAVDGVFSPALPGILLSQGKFDQSLNLLIGHNSHEGDLFTAPVQTDATFNQNVRNAFPDISPAAFTIVTQVLYPPDYSGAYGYTTEFGRSSTFWAEVVFVCNTNYLARAYKNKTYNYVFSVPPGTHGEDVPYTFYDGPSPSVVNDTVAIVLQEWITTFAVAGVPSAAGLPPFPTYGLFGTAEDLNVTGIAPFHDPGSNLRCYWLQNAPYA</sequence>